<evidence type="ECO:0000256" key="9">
    <source>
        <dbReference type="SAM" id="Phobius"/>
    </source>
</evidence>
<keyword evidence="3" id="KW-0597">Phosphoprotein</keyword>
<dbReference type="PANTHER" id="PTHR15970:SF2">
    <property type="entry name" value="ELL-ASSOCIATED FACTOR EAF"/>
    <property type="match status" value="1"/>
</dbReference>
<keyword evidence="9" id="KW-0812">Transmembrane</keyword>
<dbReference type="AlphaFoldDB" id="A0A6A6L233"/>
<evidence type="ECO:0000256" key="5">
    <source>
        <dbReference type="ARBA" id="ARBA00023159"/>
    </source>
</evidence>
<feature type="compositionally biased region" description="Polar residues" evidence="8">
    <location>
        <begin position="212"/>
        <end position="224"/>
    </location>
</feature>
<dbReference type="GO" id="GO:0032783">
    <property type="term" value="C:super elongation complex"/>
    <property type="evidence" value="ECO:0007669"/>
    <property type="project" value="InterPro"/>
</dbReference>
<proteinExistence type="inferred from homology"/>
<dbReference type="GO" id="GO:0003711">
    <property type="term" value="F:transcription elongation factor activity"/>
    <property type="evidence" value="ECO:0007669"/>
    <property type="project" value="TreeGrafter"/>
</dbReference>
<evidence type="ECO:0000256" key="6">
    <source>
        <dbReference type="ARBA" id="ARBA00023163"/>
    </source>
</evidence>
<keyword evidence="12" id="KW-1185">Reference proteome</keyword>
<keyword evidence="6" id="KW-0804">Transcription</keyword>
<name>A0A6A6L233_HEVBR</name>
<comment type="caution">
    <text evidence="11">The sequence shown here is derived from an EMBL/GenBank/DDBJ whole genome shotgun (WGS) entry which is preliminary data.</text>
</comment>
<evidence type="ECO:0000256" key="1">
    <source>
        <dbReference type="ARBA" id="ARBA00004123"/>
    </source>
</evidence>
<dbReference type="InterPro" id="IPR019194">
    <property type="entry name" value="Tscrpt_elong_fac_Eaf_N"/>
</dbReference>
<dbReference type="GO" id="GO:0006368">
    <property type="term" value="P:transcription elongation by RNA polymerase II"/>
    <property type="evidence" value="ECO:0007669"/>
    <property type="project" value="InterPro"/>
</dbReference>
<dbReference type="InterPro" id="IPR027093">
    <property type="entry name" value="EAF_fam"/>
</dbReference>
<evidence type="ECO:0000313" key="12">
    <source>
        <dbReference type="Proteomes" id="UP000467840"/>
    </source>
</evidence>
<keyword evidence="7" id="KW-0539">Nucleus</keyword>
<reference evidence="11 12" key="1">
    <citation type="journal article" date="2020" name="Mol. Plant">
        <title>The Chromosome-Based Rubber Tree Genome Provides New Insights into Spurge Genome Evolution and Rubber Biosynthesis.</title>
        <authorList>
            <person name="Liu J."/>
            <person name="Shi C."/>
            <person name="Shi C.C."/>
            <person name="Li W."/>
            <person name="Zhang Q.J."/>
            <person name="Zhang Y."/>
            <person name="Li K."/>
            <person name="Lu H.F."/>
            <person name="Shi C."/>
            <person name="Zhu S.T."/>
            <person name="Xiao Z.Y."/>
            <person name="Nan H."/>
            <person name="Yue Y."/>
            <person name="Zhu X.G."/>
            <person name="Wu Y."/>
            <person name="Hong X.N."/>
            <person name="Fan G.Y."/>
            <person name="Tong Y."/>
            <person name="Zhang D."/>
            <person name="Mao C.L."/>
            <person name="Liu Y.L."/>
            <person name="Hao S.J."/>
            <person name="Liu W.Q."/>
            <person name="Lv M.Q."/>
            <person name="Zhang H.B."/>
            <person name="Liu Y."/>
            <person name="Hu-Tang G.R."/>
            <person name="Wang J.P."/>
            <person name="Wang J.H."/>
            <person name="Sun Y.H."/>
            <person name="Ni S.B."/>
            <person name="Chen W.B."/>
            <person name="Zhang X.C."/>
            <person name="Jiao Y.N."/>
            <person name="Eichler E.E."/>
            <person name="Li G.H."/>
            <person name="Liu X."/>
            <person name="Gao L.Z."/>
        </authorList>
    </citation>
    <scope>NUCLEOTIDE SEQUENCE [LARGE SCALE GENOMIC DNA]</scope>
    <source>
        <strain evidence="12">cv. GT1</strain>
        <tissue evidence="11">Leaf</tissue>
    </source>
</reference>
<evidence type="ECO:0000259" key="10">
    <source>
        <dbReference type="Pfam" id="PF09816"/>
    </source>
</evidence>
<protein>
    <recommendedName>
        <fullName evidence="10">Transcription elongation factor Eaf N-terminal domain-containing protein</fullName>
    </recommendedName>
</protein>
<accession>A0A6A6L233</accession>
<organism evidence="11 12">
    <name type="scientific">Hevea brasiliensis</name>
    <name type="common">Para rubber tree</name>
    <name type="synonym">Siphonia brasiliensis</name>
    <dbReference type="NCBI Taxonomy" id="3981"/>
    <lineage>
        <taxon>Eukaryota</taxon>
        <taxon>Viridiplantae</taxon>
        <taxon>Streptophyta</taxon>
        <taxon>Embryophyta</taxon>
        <taxon>Tracheophyta</taxon>
        <taxon>Spermatophyta</taxon>
        <taxon>Magnoliopsida</taxon>
        <taxon>eudicotyledons</taxon>
        <taxon>Gunneridae</taxon>
        <taxon>Pentapetalae</taxon>
        <taxon>rosids</taxon>
        <taxon>fabids</taxon>
        <taxon>Malpighiales</taxon>
        <taxon>Euphorbiaceae</taxon>
        <taxon>Crotonoideae</taxon>
        <taxon>Micrandreae</taxon>
        <taxon>Hevea</taxon>
    </lineage>
</organism>
<keyword evidence="9" id="KW-1133">Transmembrane helix</keyword>
<feature type="region of interest" description="Disordered" evidence="8">
    <location>
        <begin position="459"/>
        <end position="479"/>
    </location>
</feature>
<evidence type="ECO:0000313" key="11">
    <source>
        <dbReference type="EMBL" id="KAF2295371.1"/>
    </source>
</evidence>
<feature type="compositionally biased region" description="Basic and acidic residues" evidence="8">
    <location>
        <begin position="198"/>
        <end position="209"/>
    </location>
</feature>
<evidence type="ECO:0000256" key="3">
    <source>
        <dbReference type="ARBA" id="ARBA00022553"/>
    </source>
</evidence>
<dbReference type="Pfam" id="PF09816">
    <property type="entry name" value="EAF"/>
    <property type="match status" value="1"/>
</dbReference>
<evidence type="ECO:0000256" key="8">
    <source>
        <dbReference type="SAM" id="MobiDB-lite"/>
    </source>
</evidence>
<dbReference type="Proteomes" id="UP000467840">
    <property type="component" value="Chromosome 7"/>
</dbReference>
<evidence type="ECO:0000256" key="4">
    <source>
        <dbReference type="ARBA" id="ARBA00023015"/>
    </source>
</evidence>
<keyword evidence="4" id="KW-0805">Transcription regulation</keyword>
<sequence length="579" mass="65209">MESNSLFSSSVLPSLSFPSKNWQTHQKTKFHNTKRCNRGVALAAGRRSDSFGEMHVDESMIVLRKRIHEMKMMERNYEPPAEWMEWEKQLYASYDEFICKFVGFLQLKLMNTRPSLAMGMLLLITMSVPVSTATIALQLMEFLHVLRVLPPLEFITEHRITGHRGDSAVGINAGLWWRNWGQNDAFRLKVDKRETKRIESHEKYGRPKELSPANNQVPPTSAFNDLQRPKCPHLHNCPQSSLFLQLTAKIPRILVLNSLHDHSKLNSAYRMARNNNSNKEVPNTAPDPDRWYDITLGPSFKEHNNHPSPKFCTLRYEFKPASIDKSQPGSLHKGKNNKVTVEYHNNQYGKPKVTFEGVSEDYKENDAVLFFDGETFCLERLHRAVKRLRHVRLPGESAAAMASATLVSPAVETYSPPVSKVTNQQSSNKVQVEQVGIGDSENSAYSSLSLSLSLLGAESTEQKTLEHPSHLPNPSDMSPDVKDYEPEEHLDIVNDHDDGCGTTNRDNNSAKGSGTFLDIDINLPHQVDTDDEIADVDISDDDADKGPNAAEALRAQSPPSERAILVHLDAEFNDLADMM</sequence>
<feature type="region of interest" description="Disordered" evidence="8">
    <location>
        <begin position="198"/>
        <end position="224"/>
    </location>
</feature>
<evidence type="ECO:0000256" key="7">
    <source>
        <dbReference type="ARBA" id="ARBA00023242"/>
    </source>
</evidence>
<comment type="similarity">
    <text evidence="2">Belongs to the EAF family.</text>
</comment>
<dbReference type="EMBL" id="JAAGAX010000013">
    <property type="protein sequence ID" value="KAF2295371.1"/>
    <property type="molecule type" value="Genomic_DNA"/>
</dbReference>
<keyword evidence="9" id="KW-0472">Membrane</keyword>
<gene>
    <name evidence="11" type="ORF">GH714_032687</name>
</gene>
<feature type="compositionally biased region" description="Basic and acidic residues" evidence="8">
    <location>
        <begin position="460"/>
        <end position="469"/>
    </location>
</feature>
<feature type="transmembrane region" description="Helical" evidence="9">
    <location>
        <begin position="116"/>
        <end position="140"/>
    </location>
</feature>
<dbReference type="PANTHER" id="PTHR15970">
    <property type="entry name" value="ELL-ASSOCIATED FACTOR EAF"/>
    <property type="match status" value="1"/>
</dbReference>
<feature type="domain" description="Transcription elongation factor Eaf N-terminal" evidence="10">
    <location>
        <begin position="292"/>
        <end position="392"/>
    </location>
</feature>
<comment type="subcellular location">
    <subcellularLocation>
        <location evidence="1">Nucleus</location>
    </subcellularLocation>
</comment>
<keyword evidence="5" id="KW-0010">Activator</keyword>
<evidence type="ECO:0000256" key="2">
    <source>
        <dbReference type="ARBA" id="ARBA00007798"/>
    </source>
</evidence>